<dbReference type="GO" id="GO:0005615">
    <property type="term" value="C:extracellular space"/>
    <property type="evidence" value="ECO:0007669"/>
    <property type="project" value="TreeGrafter"/>
</dbReference>
<dbReference type="CDD" id="cd00054">
    <property type="entry name" value="EGF_CA"/>
    <property type="match status" value="3"/>
</dbReference>
<dbReference type="InterPro" id="IPR000152">
    <property type="entry name" value="EGF-type_Asp/Asn_hydroxyl_site"/>
</dbReference>
<feature type="region of interest" description="Disordered" evidence="10">
    <location>
        <begin position="101"/>
        <end position="179"/>
    </location>
</feature>
<feature type="disulfide bond" evidence="9">
    <location>
        <begin position="356"/>
        <end position="365"/>
    </location>
</feature>
<dbReference type="GO" id="GO:0050431">
    <property type="term" value="F:transforming growth factor beta binding"/>
    <property type="evidence" value="ECO:0007669"/>
    <property type="project" value="TreeGrafter"/>
</dbReference>
<dbReference type="SUPFAM" id="SSF57196">
    <property type="entry name" value="EGF/Laminin"/>
    <property type="match status" value="3"/>
</dbReference>
<comment type="caution">
    <text evidence="9">Lacks conserved residue(s) required for the propagation of feature annotation.</text>
</comment>
<evidence type="ECO:0000256" key="4">
    <source>
        <dbReference type="ARBA" id="ARBA00022729"/>
    </source>
</evidence>
<dbReference type="SUPFAM" id="SSF50242">
    <property type="entry name" value="TIMP-like"/>
    <property type="match status" value="1"/>
</dbReference>
<dbReference type="SUPFAM" id="SSF48726">
    <property type="entry name" value="Immunoglobulin"/>
    <property type="match status" value="1"/>
</dbReference>
<dbReference type="Pfam" id="PF00014">
    <property type="entry name" value="Kunitz_BPTI"/>
    <property type="match status" value="2"/>
</dbReference>
<dbReference type="PROSITE" id="PS00280">
    <property type="entry name" value="BPTI_KUNITZ_1"/>
    <property type="match status" value="1"/>
</dbReference>
<feature type="domain" description="BPTI/Kunitz inhibitor" evidence="14">
    <location>
        <begin position="480"/>
        <end position="530"/>
    </location>
</feature>
<dbReference type="RefSeq" id="XP_038052648.1">
    <property type="nucleotide sequence ID" value="XM_038196720.1"/>
</dbReference>
<accession>A0A913ZLH1</accession>
<feature type="signal peptide" evidence="11">
    <location>
        <begin position="1"/>
        <end position="24"/>
    </location>
</feature>
<dbReference type="PANTHER" id="PTHR45938:SF11">
    <property type="entry name" value="WAP, KAZAL, IMMUNOGLOBULIN, KUNITZ AND NTR DOMAIN-CONTAINING PROTEIN 2-LIKE"/>
    <property type="match status" value="1"/>
</dbReference>
<dbReference type="SMART" id="SM00181">
    <property type="entry name" value="EGF"/>
    <property type="match status" value="3"/>
</dbReference>
<feature type="domain" description="WAP" evidence="16">
    <location>
        <begin position="48"/>
        <end position="99"/>
    </location>
</feature>
<dbReference type="InterPro" id="IPR013783">
    <property type="entry name" value="Ig-like_fold"/>
</dbReference>
<evidence type="ECO:0000313" key="17">
    <source>
        <dbReference type="EnsemblMetazoa" id="XP_038052648.1"/>
    </source>
</evidence>
<dbReference type="PROSITE" id="PS50026">
    <property type="entry name" value="EGF_3"/>
    <property type="match status" value="3"/>
</dbReference>
<dbReference type="Gene3D" id="2.10.25.10">
    <property type="entry name" value="Laminin"/>
    <property type="match status" value="3"/>
</dbReference>
<proteinExistence type="predicted"/>
<keyword evidence="6 9" id="KW-1015">Disulfide bond</keyword>
<dbReference type="GO" id="GO:0005509">
    <property type="term" value="F:calcium ion binding"/>
    <property type="evidence" value="ECO:0007669"/>
    <property type="project" value="InterPro"/>
</dbReference>
<dbReference type="InterPro" id="IPR020901">
    <property type="entry name" value="Prtase_inh_Kunz-CS"/>
</dbReference>
<dbReference type="PROSITE" id="PS00022">
    <property type="entry name" value="EGF_1"/>
    <property type="match status" value="3"/>
</dbReference>
<dbReference type="Gene3D" id="2.40.50.120">
    <property type="match status" value="1"/>
</dbReference>
<keyword evidence="5" id="KW-0677">Repeat</keyword>
<dbReference type="InterPro" id="IPR036179">
    <property type="entry name" value="Ig-like_dom_sf"/>
</dbReference>
<feature type="domain" description="NTR" evidence="13">
    <location>
        <begin position="526"/>
        <end position="674"/>
    </location>
</feature>
<dbReference type="Pfam" id="PF00095">
    <property type="entry name" value="WAP"/>
    <property type="match status" value="1"/>
</dbReference>
<dbReference type="PROSITE" id="PS01186">
    <property type="entry name" value="EGF_2"/>
    <property type="match status" value="2"/>
</dbReference>
<evidence type="ECO:0000256" key="3">
    <source>
        <dbReference type="ARBA" id="ARBA00022536"/>
    </source>
</evidence>
<dbReference type="InterPro" id="IPR000742">
    <property type="entry name" value="EGF"/>
</dbReference>
<evidence type="ECO:0000256" key="2">
    <source>
        <dbReference type="ARBA" id="ARBA00022525"/>
    </source>
</evidence>
<dbReference type="PRINTS" id="PR00759">
    <property type="entry name" value="BASICPTASE"/>
</dbReference>
<dbReference type="EnsemblMetazoa" id="XM_038196720.1">
    <property type="protein sequence ID" value="XP_038052648.1"/>
    <property type="gene ID" value="LOC119725329"/>
</dbReference>
<feature type="compositionally biased region" description="Low complexity" evidence="10">
    <location>
        <begin position="107"/>
        <end position="122"/>
    </location>
</feature>
<feature type="domain" description="EGF-like" evidence="12">
    <location>
        <begin position="327"/>
        <end position="366"/>
    </location>
</feature>
<feature type="domain" description="Ig-like" evidence="15">
    <location>
        <begin position="159"/>
        <end position="277"/>
    </location>
</feature>
<evidence type="ECO:0000256" key="8">
    <source>
        <dbReference type="ARBA" id="ARBA00023319"/>
    </source>
</evidence>
<feature type="domain" description="BPTI/Kunitz inhibitor" evidence="14">
    <location>
        <begin position="422"/>
        <end position="472"/>
    </location>
</feature>
<dbReference type="InterPro" id="IPR036880">
    <property type="entry name" value="Kunitz_BPTI_sf"/>
</dbReference>
<evidence type="ECO:0000256" key="7">
    <source>
        <dbReference type="ARBA" id="ARBA00023180"/>
    </source>
</evidence>
<dbReference type="InterPro" id="IPR002223">
    <property type="entry name" value="Kunitz_BPTI"/>
</dbReference>
<evidence type="ECO:0000256" key="6">
    <source>
        <dbReference type="ARBA" id="ARBA00023157"/>
    </source>
</evidence>
<dbReference type="PROSITE" id="PS50835">
    <property type="entry name" value="IG_LIKE"/>
    <property type="match status" value="1"/>
</dbReference>
<dbReference type="Pfam" id="PF00008">
    <property type="entry name" value="EGF"/>
    <property type="match status" value="3"/>
</dbReference>
<name>A0A913ZLH1_PATMI</name>
<dbReference type="InterPro" id="IPR007110">
    <property type="entry name" value="Ig-like_dom"/>
</dbReference>
<dbReference type="Gene3D" id="4.10.410.10">
    <property type="entry name" value="Pancreatic trypsin inhibitor Kunitz domain"/>
    <property type="match status" value="2"/>
</dbReference>
<dbReference type="SMART" id="SM00179">
    <property type="entry name" value="EGF_CA"/>
    <property type="match status" value="3"/>
</dbReference>
<evidence type="ECO:0000256" key="11">
    <source>
        <dbReference type="SAM" id="SignalP"/>
    </source>
</evidence>
<dbReference type="GO" id="GO:0048019">
    <property type="term" value="F:receptor antagonist activity"/>
    <property type="evidence" value="ECO:0007669"/>
    <property type="project" value="TreeGrafter"/>
</dbReference>
<dbReference type="PROSITE" id="PS00010">
    <property type="entry name" value="ASX_HYDROXYL"/>
    <property type="match status" value="1"/>
</dbReference>
<dbReference type="PROSITE" id="PS51390">
    <property type="entry name" value="WAP"/>
    <property type="match status" value="1"/>
</dbReference>
<evidence type="ECO:0000259" key="13">
    <source>
        <dbReference type="PROSITE" id="PS50189"/>
    </source>
</evidence>
<evidence type="ECO:0000259" key="12">
    <source>
        <dbReference type="PROSITE" id="PS50026"/>
    </source>
</evidence>
<dbReference type="InterPro" id="IPR001134">
    <property type="entry name" value="Netrin_domain"/>
</dbReference>
<organism evidence="17 18">
    <name type="scientific">Patiria miniata</name>
    <name type="common">Bat star</name>
    <name type="synonym">Asterina miniata</name>
    <dbReference type="NCBI Taxonomy" id="46514"/>
    <lineage>
        <taxon>Eukaryota</taxon>
        <taxon>Metazoa</taxon>
        <taxon>Echinodermata</taxon>
        <taxon>Eleutherozoa</taxon>
        <taxon>Asterozoa</taxon>
        <taxon>Asteroidea</taxon>
        <taxon>Valvatacea</taxon>
        <taxon>Valvatida</taxon>
        <taxon>Asterinidae</taxon>
        <taxon>Patiria</taxon>
    </lineage>
</organism>
<dbReference type="InterPro" id="IPR003599">
    <property type="entry name" value="Ig_sub"/>
</dbReference>
<keyword evidence="4 11" id="KW-0732">Signal</keyword>
<dbReference type="InterPro" id="IPR036645">
    <property type="entry name" value="Elafin-like_sf"/>
</dbReference>
<evidence type="ECO:0000256" key="1">
    <source>
        <dbReference type="ARBA" id="ARBA00004613"/>
    </source>
</evidence>
<keyword evidence="18" id="KW-1185">Reference proteome</keyword>
<dbReference type="SUPFAM" id="SSF57256">
    <property type="entry name" value="Elafin-like"/>
    <property type="match status" value="1"/>
</dbReference>
<evidence type="ECO:0000256" key="5">
    <source>
        <dbReference type="ARBA" id="ARBA00022737"/>
    </source>
</evidence>
<evidence type="ECO:0000256" key="10">
    <source>
        <dbReference type="SAM" id="MobiDB-lite"/>
    </source>
</evidence>
<keyword evidence="8" id="KW-0393">Immunoglobulin domain</keyword>
<dbReference type="InterPro" id="IPR008197">
    <property type="entry name" value="WAP_dom"/>
</dbReference>
<dbReference type="FunFam" id="2.10.25.10:FF:000066">
    <property type="entry name" value="FAT atypical cadherin 4"/>
    <property type="match status" value="1"/>
</dbReference>
<dbReference type="OMA" id="TCVEFVY"/>
<dbReference type="PROSITE" id="PS50279">
    <property type="entry name" value="BPTI_KUNITZ_2"/>
    <property type="match status" value="2"/>
</dbReference>
<feature type="compositionally biased region" description="Low complexity" evidence="10">
    <location>
        <begin position="133"/>
        <end position="171"/>
    </location>
</feature>
<dbReference type="CDD" id="cd00109">
    <property type="entry name" value="Kunitz-type"/>
    <property type="match status" value="2"/>
</dbReference>
<dbReference type="SMART" id="SM00131">
    <property type="entry name" value="KU"/>
    <property type="match status" value="2"/>
</dbReference>
<dbReference type="PROSITE" id="PS50189">
    <property type="entry name" value="NTR"/>
    <property type="match status" value="1"/>
</dbReference>
<keyword evidence="3 9" id="KW-0245">EGF-like domain</keyword>
<evidence type="ECO:0000259" key="16">
    <source>
        <dbReference type="PROSITE" id="PS51390"/>
    </source>
</evidence>
<dbReference type="SUPFAM" id="SSF57362">
    <property type="entry name" value="BPTI-like"/>
    <property type="match status" value="2"/>
</dbReference>
<dbReference type="PANTHER" id="PTHR45938">
    <property type="entry name" value="ACP24A4-RELATED"/>
    <property type="match status" value="1"/>
</dbReference>
<dbReference type="FunFam" id="4.10.410.10:FF:000020">
    <property type="entry name" value="Collagen, type VI, alpha 3"/>
    <property type="match status" value="2"/>
</dbReference>
<evidence type="ECO:0000256" key="9">
    <source>
        <dbReference type="PROSITE-ProRule" id="PRU00076"/>
    </source>
</evidence>
<evidence type="ECO:0000259" key="14">
    <source>
        <dbReference type="PROSITE" id="PS50279"/>
    </source>
</evidence>
<reference evidence="17" key="1">
    <citation type="submission" date="2022-11" db="UniProtKB">
        <authorList>
            <consortium name="EnsemblMetazoa"/>
        </authorList>
    </citation>
    <scope>IDENTIFICATION</scope>
</reference>
<dbReference type="Proteomes" id="UP000887568">
    <property type="component" value="Unplaced"/>
</dbReference>
<dbReference type="SMART" id="SM00217">
    <property type="entry name" value="WAP"/>
    <property type="match status" value="1"/>
</dbReference>
<comment type="subcellular location">
    <subcellularLocation>
        <location evidence="1">Secreted</location>
    </subcellularLocation>
</comment>
<dbReference type="InterPro" id="IPR008993">
    <property type="entry name" value="TIMP-like_OB-fold"/>
</dbReference>
<evidence type="ECO:0000259" key="15">
    <source>
        <dbReference type="PROSITE" id="PS50835"/>
    </source>
</evidence>
<sequence>MKGHTKILKVSFVLAMMCLLSVRGNPVEKGVSGLVGKKKQDPRSGDIDLSKPGTCPTEPVVSMFSPSVCALDCLFDLECPGTERCCPDHCGGTACIETTENADESTTTRPVTEPVTTPAADTGDNTEVIRPQTTVSTAKTTEATTSPKTTGNPATQPQPTVPTTRGTVATTSPDNTGDSDLYLQGDVVVNVSAVVGQDLVLHCKVSTSADEPLLLFWMVQIGVGYLPWSDVPPTDNKRVSHGGSRLEINGATLEDSQRFVCFGGHSKGYLTQTYVVTVTEKPGTDQESPADGCGNHACMNGGTCVEEDQSFRCVCPDGFKGENCTEPSDPCQRHPNVCQNGATCVPDDGDAVLCACAEGWEGRHCEKRASPCVSNPCHNGGSCEDLEGEYQCICSSEFTGPRCEEEVVVTTKPNGEEMSDACYLPLDKGNCSRKETKWYYDTETQLCRQFIYNGCQGNANRFRSYDECQWECPELPRDPCSHPIATGRCKASIPRWAYSTESKKCVEFVYGGCGPTGNNFLTEEECAQTCMSDTQQPCERCGTPSLAEAYCDSDFVITGIVRRQLISDGRLKTVVLELTRSYKGHGLTLRRSRFLDEPLVIAKSRSHESNGCSGRCFEDLEDGKEYILTGTLSGEGASKSVAFLTSSSYIKPAVSRRLVKLELIRNDRAFNRRCSRRLQTPL</sequence>
<feature type="domain" description="EGF-like" evidence="12">
    <location>
        <begin position="289"/>
        <end position="325"/>
    </location>
</feature>
<dbReference type="GO" id="GO:0004867">
    <property type="term" value="F:serine-type endopeptidase inhibitor activity"/>
    <property type="evidence" value="ECO:0007669"/>
    <property type="project" value="InterPro"/>
</dbReference>
<keyword evidence="2" id="KW-0964">Secreted</keyword>
<feature type="chain" id="PRO_5037724031" evidence="11">
    <location>
        <begin position="25"/>
        <end position="682"/>
    </location>
</feature>
<dbReference type="GO" id="GO:0007179">
    <property type="term" value="P:transforming growth factor beta receptor signaling pathway"/>
    <property type="evidence" value="ECO:0007669"/>
    <property type="project" value="TreeGrafter"/>
</dbReference>
<dbReference type="OrthoDB" id="4473401at2759"/>
<dbReference type="Gene3D" id="4.10.75.10">
    <property type="entry name" value="Elafin-like"/>
    <property type="match status" value="1"/>
</dbReference>
<dbReference type="FunFam" id="2.10.25.10:FF:000472">
    <property type="entry name" value="Uncharacterized protein, isoform A"/>
    <property type="match status" value="1"/>
</dbReference>
<feature type="disulfide bond" evidence="9">
    <location>
        <begin position="315"/>
        <end position="324"/>
    </location>
</feature>
<protein>
    <submittedName>
        <fullName evidence="17">Uncharacterized protein</fullName>
    </submittedName>
</protein>
<dbReference type="AlphaFoldDB" id="A0A913ZLH1"/>
<feature type="disulfide bond" evidence="9">
    <location>
        <begin position="394"/>
        <end position="403"/>
    </location>
</feature>
<dbReference type="SMART" id="SM00409">
    <property type="entry name" value="IG"/>
    <property type="match status" value="1"/>
</dbReference>
<keyword evidence="7" id="KW-0325">Glycoprotein</keyword>
<dbReference type="InterPro" id="IPR001881">
    <property type="entry name" value="EGF-like_Ca-bd_dom"/>
</dbReference>
<dbReference type="Gene3D" id="2.60.40.10">
    <property type="entry name" value="Immunoglobulins"/>
    <property type="match status" value="1"/>
</dbReference>
<feature type="domain" description="EGF-like" evidence="12">
    <location>
        <begin position="368"/>
        <end position="404"/>
    </location>
</feature>
<dbReference type="GeneID" id="119725329"/>
<evidence type="ECO:0000313" key="18">
    <source>
        <dbReference type="Proteomes" id="UP000887568"/>
    </source>
</evidence>